<name>A0ABU3GW02_9SPHI</name>
<evidence type="ECO:0000256" key="8">
    <source>
        <dbReference type="ARBA" id="ARBA00022989"/>
    </source>
</evidence>
<feature type="transmembrane region" description="Helical" evidence="10">
    <location>
        <begin position="38"/>
        <end position="55"/>
    </location>
</feature>
<evidence type="ECO:0000256" key="9">
    <source>
        <dbReference type="ARBA" id="ARBA00023136"/>
    </source>
</evidence>
<dbReference type="PANTHER" id="PTHR36122:SF2">
    <property type="entry name" value="NICOTINAMIDE RIBOSIDE TRANSPORTER PNUC"/>
    <property type="match status" value="1"/>
</dbReference>
<keyword evidence="7 10" id="KW-0812">Transmembrane</keyword>
<dbReference type="EMBL" id="JAVLVU010000001">
    <property type="protein sequence ID" value="MDT3403951.1"/>
    <property type="molecule type" value="Genomic_DNA"/>
</dbReference>
<reference evidence="12" key="1">
    <citation type="submission" date="2023-07" db="EMBL/GenBank/DDBJ databases">
        <title>Functional and genomic diversity of the sorghum phyllosphere microbiome.</title>
        <authorList>
            <person name="Shade A."/>
        </authorList>
    </citation>
    <scope>NUCLEOTIDE SEQUENCE [LARGE SCALE GENOMIC DNA]</scope>
    <source>
        <strain evidence="12">SORGH_AS_0422</strain>
    </source>
</reference>
<evidence type="ECO:0000313" key="11">
    <source>
        <dbReference type="EMBL" id="MDT3403951.1"/>
    </source>
</evidence>
<keyword evidence="6" id="KW-1003">Cell membrane</keyword>
<evidence type="ECO:0000256" key="2">
    <source>
        <dbReference type="ARBA" id="ARBA00004651"/>
    </source>
</evidence>
<evidence type="ECO:0000256" key="3">
    <source>
        <dbReference type="ARBA" id="ARBA00006669"/>
    </source>
</evidence>
<evidence type="ECO:0000256" key="6">
    <source>
        <dbReference type="ARBA" id="ARBA00022475"/>
    </source>
</evidence>
<keyword evidence="12" id="KW-1185">Reference proteome</keyword>
<comment type="similarity">
    <text evidence="3">Belongs to the nicotinamide ribonucleoside (NR) uptake permease (TC 4.B.1) family.</text>
</comment>
<evidence type="ECO:0000256" key="1">
    <source>
        <dbReference type="ARBA" id="ARBA00002672"/>
    </source>
</evidence>
<feature type="transmembrane region" description="Helical" evidence="10">
    <location>
        <begin position="171"/>
        <end position="190"/>
    </location>
</feature>
<comment type="caution">
    <text evidence="11">The sequence shown here is derived from an EMBL/GenBank/DDBJ whole genome shotgun (WGS) entry which is preliminary data.</text>
</comment>
<keyword evidence="5" id="KW-0813">Transport</keyword>
<keyword evidence="8 10" id="KW-1133">Transmembrane helix</keyword>
<proteinExistence type="inferred from homology"/>
<evidence type="ECO:0000256" key="4">
    <source>
        <dbReference type="ARBA" id="ARBA00017522"/>
    </source>
</evidence>
<evidence type="ECO:0000256" key="5">
    <source>
        <dbReference type="ARBA" id="ARBA00022448"/>
    </source>
</evidence>
<dbReference type="PANTHER" id="PTHR36122">
    <property type="entry name" value="NICOTINAMIDE RIBOSIDE TRANSPORTER PNUC"/>
    <property type="match status" value="1"/>
</dbReference>
<evidence type="ECO:0000313" key="12">
    <source>
        <dbReference type="Proteomes" id="UP001258315"/>
    </source>
</evidence>
<dbReference type="Pfam" id="PF04973">
    <property type="entry name" value="NMN_transporter"/>
    <property type="match status" value="1"/>
</dbReference>
<feature type="transmembrane region" description="Helical" evidence="10">
    <location>
        <begin position="100"/>
        <end position="118"/>
    </location>
</feature>
<evidence type="ECO:0000256" key="10">
    <source>
        <dbReference type="SAM" id="Phobius"/>
    </source>
</evidence>
<evidence type="ECO:0000256" key="7">
    <source>
        <dbReference type="ARBA" id="ARBA00022692"/>
    </source>
</evidence>
<feature type="transmembrane region" description="Helical" evidence="10">
    <location>
        <begin position="61"/>
        <end position="79"/>
    </location>
</feature>
<keyword evidence="9 10" id="KW-0472">Membrane</keyword>
<organism evidence="11 12">
    <name type="scientific">Mucilaginibacter terrae</name>
    <dbReference type="NCBI Taxonomy" id="1955052"/>
    <lineage>
        <taxon>Bacteria</taxon>
        <taxon>Pseudomonadati</taxon>
        <taxon>Bacteroidota</taxon>
        <taxon>Sphingobacteriia</taxon>
        <taxon>Sphingobacteriales</taxon>
        <taxon>Sphingobacteriaceae</taxon>
        <taxon>Mucilaginibacter</taxon>
    </lineage>
</organism>
<protein>
    <recommendedName>
        <fullName evidence="4">Nicotinamide riboside transporter PnuC</fullName>
    </recommendedName>
</protein>
<dbReference type="RefSeq" id="WP_311951296.1">
    <property type="nucleotide sequence ID" value="NZ_JAVLVU010000001.1"/>
</dbReference>
<sequence>MHHWIQLFIEQMRHTTPLEWLAVMLGVTEVLLARKNSVWLYPAGIGSSAISITLLLEVGLYAESALSMYYVIMSIYGWFLWVRREGEPPVQIAWATRNEWVITLLIAFGGWGVIYSLLHQFTSSTVPLWDAWVSSTAWAGTWLLARRRIENWVVLNVSNLFAVPLLFHKNLVLFAALTTFLFIVAVFAFFDWQKIYRRQQNPASATSV</sequence>
<dbReference type="Proteomes" id="UP001258315">
    <property type="component" value="Unassembled WGS sequence"/>
</dbReference>
<dbReference type="InterPro" id="IPR006419">
    <property type="entry name" value="NMN_transpt_PnuC"/>
</dbReference>
<comment type="function">
    <text evidence="1">Required for nicotinamide riboside transport across the inner membrane.</text>
</comment>
<accession>A0ABU3GW02</accession>
<dbReference type="NCBIfam" id="TIGR01528">
    <property type="entry name" value="NMN_trans_PnuC"/>
    <property type="match status" value="1"/>
</dbReference>
<comment type="subcellular location">
    <subcellularLocation>
        <location evidence="2">Cell membrane</location>
        <topology evidence="2">Multi-pass membrane protein</topology>
    </subcellularLocation>
</comment>
<gene>
    <name evidence="11" type="ORF">QE417_003023</name>
</gene>